<evidence type="ECO:0000313" key="6">
    <source>
        <dbReference type="EMBL" id="RPD61725.1"/>
    </source>
</evidence>
<comment type="subunit">
    <text evidence="4">Component of the ER membrane protein complex (EMC).</text>
</comment>
<name>A0A5C2SD39_9APHY</name>
<sequence>MEFTFSLQKLAAYQPRQSAKSKATYETGLALLERGGYASKGEEGWDTIEKLTLAALDQGNLEVADKCLQLLSDKFPESPRVDVLSGIRLEATESTETVLRYYDELLEADPTNSAAWRRKAHVLRQAGKIERAVEELSAMLDTFYSELDGWLELADIYASCQQHTYALQALSHALLLSPQNPAYFLQYAETAYLADDVPLALKMFLQTVDMTDDDDGDLAPGDSIPTGITLRAWFGVKLCTRKLITEPRSGSNSASQTAAPNTSNLSLLDDLSTERLRTAYLNLKNESPPAGEADLISALATLVK</sequence>
<evidence type="ECO:0000256" key="4">
    <source>
        <dbReference type="RuleBase" id="RU367091"/>
    </source>
</evidence>
<accession>A0A5C2SD39</accession>
<keyword evidence="4" id="KW-0472">Membrane</keyword>
<evidence type="ECO:0000256" key="3">
    <source>
        <dbReference type="PROSITE-ProRule" id="PRU00339"/>
    </source>
</evidence>
<organism evidence="6 7">
    <name type="scientific">Lentinus tigrinus ALCF2SS1-6</name>
    <dbReference type="NCBI Taxonomy" id="1328759"/>
    <lineage>
        <taxon>Eukaryota</taxon>
        <taxon>Fungi</taxon>
        <taxon>Dikarya</taxon>
        <taxon>Basidiomycota</taxon>
        <taxon>Agaricomycotina</taxon>
        <taxon>Agaricomycetes</taxon>
        <taxon>Polyporales</taxon>
        <taxon>Polyporaceae</taxon>
        <taxon>Lentinus</taxon>
    </lineage>
</organism>
<dbReference type="PROSITE" id="PS50005">
    <property type="entry name" value="TPR"/>
    <property type="match status" value="1"/>
</dbReference>
<evidence type="ECO:0000259" key="5">
    <source>
        <dbReference type="Pfam" id="PF22890"/>
    </source>
</evidence>
<dbReference type="GO" id="GO:0072546">
    <property type="term" value="C:EMC complex"/>
    <property type="evidence" value="ECO:0007669"/>
    <property type="project" value="UniProtKB-UniRule"/>
</dbReference>
<dbReference type="InterPro" id="IPR055217">
    <property type="entry name" value="TPR_EMC2"/>
</dbReference>
<dbReference type="InterPro" id="IPR039856">
    <property type="entry name" value="EMC2-like"/>
</dbReference>
<evidence type="ECO:0000256" key="1">
    <source>
        <dbReference type="ARBA" id="ARBA00022737"/>
    </source>
</evidence>
<dbReference type="Pfam" id="PF22890">
    <property type="entry name" value="TPR_EMC2"/>
    <property type="match status" value="1"/>
</dbReference>
<dbReference type="SUPFAM" id="SSF48452">
    <property type="entry name" value="TPR-like"/>
    <property type="match status" value="1"/>
</dbReference>
<dbReference type="Proteomes" id="UP000313359">
    <property type="component" value="Unassembled WGS sequence"/>
</dbReference>
<keyword evidence="4" id="KW-0256">Endoplasmic reticulum</keyword>
<dbReference type="OrthoDB" id="124397at2759"/>
<reference evidence="6" key="1">
    <citation type="journal article" date="2018" name="Genome Biol. Evol.">
        <title>Genomics and development of Lentinus tigrinus, a white-rot wood-decaying mushroom with dimorphic fruiting bodies.</title>
        <authorList>
            <person name="Wu B."/>
            <person name="Xu Z."/>
            <person name="Knudson A."/>
            <person name="Carlson A."/>
            <person name="Chen N."/>
            <person name="Kovaka S."/>
            <person name="LaButti K."/>
            <person name="Lipzen A."/>
            <person name="Pennachio C."/>
            <person name="Riley R."/>
            <person name="Schakwitz W."/>
            <person name="Umezawa K."/>
            <person name="Ohm R.A."/>
            <person name="Grigoriev I.V."/>
            <person name="Nagy L.G."/>
            <person name="Gibbons J."/>
            <person name="Hibbett D."/>
        </authorList>
    </citation>
    <scope>NUCLEOTIDE SEQUENCE [LARGE SCALE GENOMIC DNA]</scope>
    <source>
        <strain evidence="6">ALCF2SS1-6</strain>
    </source>
</reference>
<dbReference type="Gene3D" id="1.25.40.10">
    <property type="entry name" value="Tetratricopeptide repeat domain"/>
    <property type="match status" value="1"/>
</dbReference>
<evidence type="ECO:0000313" key="7">
    <source>
        <dbReference type="Proteomes" id="UP000313359"/>
    </source>
</evidence>
<comment type="similarity">
    <text evidence="4">Belongs to the EMC2 family.</text>
</comment>
<evidence type="ECO:0000256" key="2">
    <source>
        <dbReference type="ARBA" id="ARBA00022803"/>
    </source>
</evidence>
<protein>
    <recommendedName>
        <fullName evidence="4">ER membrane protein complex subunit 2</fullName>
    </recommendedName>
</protein>
<comment type="function">
    <text evidence="4">Part of the endoplasmic reticulum membrane protein complex (EMC) that enables the energy-independent insertion into endoplasmic reticulum membranes of newly synthesized membrane proteins.</text>
</comment>
<dbReference type="PANTHER" id="PTHR12760">
    <property type="entry name" value="TETRATRICOPEPTIDE REPEAT PROTEIN"/>
    <property type="match status" value="1"/>
</dbReference>
<keyword evidence="7" id="KW-1185">Reference proteome</keyword>
<dbReference type="EMBL" id="ML122261">
    <property type="protein sequence ID" value="RPD61725.1"/>
    <property type="molecule type" value="Genomic_DNA"/>
</dbReference>
<dbReference type="STRING" id="1328759.A0A5C2SD39"/>
<dbReference type="InterPro" id="IPR011990">
    <property type="entry name" value="TPR-like_helical_dom_sf"/>
</dbReference>
<dbReference type="InterPro" id="IPR019734">
    <property type="entry name" value="TPR_rpt"/>
</dbReference>
<feature type="repeat" description="TPR" evidence="3">
    <location>
        <begin position="147"/>
        <end position="180"/>
    </location>
</feature>
<keyword evidence="1" id="KW-0677">Repeat</keyword>
<gene>
    <name evidence="6" type="ORF">L227DRAFT_574213</name>
</gene>
<proteinExistence type="inferred from homology"/>
<comment type="subcellular location">
    <subcellularLocation>
        <location evidence="4">Endoplasmic reticulum membrane</location>
        <topology evidence="4">Peripheral membrane protein</topology>
        <orientation evidence="4">Cytoplasmic side</orientation>
    </subcellularLocation>
</comment>
<keyword evidence="2 3" id="KW-0802">TPR repeat</keyword>
<feature type="domain" description="EMC2 TPR-like" evidence="5">
    <location>
        <begin position="87"/>
        <end position="197"/>
    </location>
</feature>
<dbReference type="AlphaFoldDB" id="A0A5C2SD39"/>